<dbReference type="Gene3D" id="3.30.1140.40">
    <property type="entry name" value="Tctex-1"/>
    <property type="match status" value="1"/>
</dbReference>
<dbReference type="OrthoDB" id="10059120at2759"/>
<dbReference type="InterPro" id="IPR005334">
    <property type="entry name" value="Tctex-1-like"/>
</dbReference>
<organism evidence="1">
    <name type="scientific">Aphanomyces invadans</name>
    <dbReference type="NCBI Taxonomy" id="157072"/>
    <lineage>
        <taxon>Eukaryota</taxon>
        <taxon>Sar</taxon>
        <taxon>Stramenopiles</taxon>
        <taxon>Oomycota</taxon>
        <taxon>Saprolegniomycetes</taxon>
        <taxon>Saprolegniales</taxon>
        <taxon>Verrucalvaceae</taxon>
        <taxon>Aphanomyces</taxon>
    </lineage>
</organism>
<dbReference type="GO" id="GO:0005737">
    <property type="term" value="C:cytoplasm"/>
    <property type="evidence" value="ECO:0007669"/>
    <property type="project" value="TreeGrafter"/>
</dbReference>
<reference evidence="1" key="1">
    <citation type="submission" date="2013-12" db="EMBL/GenBank/DDBJ databases">
        <title>The Genome Sequence of Aphanomyces invadans NJM9701.</title>
        <authorList>
            <consortium name="The Broad Institute Genomics Platform"/>
            <person name="Russ C."/>
            <person name="Tyler B."/>
            <person name="van West P."/>
            <person name="Dieguez-Uribeondo J."/>
            <person name="Young S.K."/>
            <person name="Zeng Q."/>
            <person name="Gargeya S."/>
            <person name="Fitzgerald M."/>
            <person name="Abouelleil A."/>
            <person name="Alvarado L."/>
            <person name="Chapman S.B."/>
            <person name="Gainer-Dewar J."/>
            <person name="Goldberg J."/>
            <person name="Griggs A."/>
            <person name="Gujja S."/>
            <person name="Hansen M."/>
            <person name="Howarth C."/>
            <person name="Imamovic A."/>
            <person name="Ireland A."/>
            <person name="Larimer J."/>
            <person name="McCowan C."/>
            <person name="Murphy C."/>
            <person name="Pearson M."/>
            <person name="Poon T.W."/>
            <person name="Priest M."/>
            <person name="Roberts A."/>
            <person name="Saif S."/>
            <person name="Shea T."/>
            <person name="Sykes S."/>
            <person name="Wortman J."/>
            <person name="Nusbaum C."/>
            <person name="Birren B."/>
        </authorList>
    </citation>
    <scope>NUCLEOTIDE SEQUENCE [LARGE SCALE GENOMIC DNA]</scope>
    <source>
        <strain evidence="1">NJM9701</strain>
    </source>
</reference>
<dbReference type="Pfam" id="PF03645">
    <property type="entry name" value="Tctex-1"/>
    <property type="match status" value="1"/>
</dbReference>
<dbReference type="GeneID" id="20087416"/>
<protein>
    <submittedName>
        <fullName evidence="1">Uncharacterized protein</fullName>
    </submittedName>
</protein>
<dbReference type="GO" id="GO:0005868">
    <property type="term" value="C:cytoplasmic dynein complex"/>
    <property type="evidence" value="ECO:0007669"/>
    <property type="project" value="TreeGrafter"/>
</dbReference>
<dbReference type="EMBL" id="KI913977">
    <property type="protein sequence ID" value="ETV96165.1"/>
    <property type="molecule type" value="Genomic_DNA"/>
</dbReference>
<dbReference type="AlphaFoldDB" id="A0A024TPU2"/>
<gene>
    <name evidence="1" type="ORF">H310_10366</name>
</gene>
<dbReference type="RefSeq" id="XP_008874957.1">
    <property type="nucleotide sequence ID" value="XM_008876735.1"/>
</dbReference>
<dbReference type="eggNOG" id="KOG4081">
    <property type="taxonomic scope" value="Eukaryota"/>
</dbReference>
<dbReference type="STRING" id="157072.A0A024TPU2"/>
<dbReference type="GO" id="GO:0007018">
    <property type="term" value="P:microtubule-based movement"/>
    <property type="evidence" value="ECO:0007669"/>
    <property type="project" value="TreeGrafter"/>
</dbReference>
<name>A0A024TPU2_9STRA</name>
<dbReference type="CDD" id="cd21455">
    <property type="entry name" value="DLC-like_DYNLT1_DYNLT3"/>
    <property type="match status" value="1"/>
</dbReference>
<dbReference type="PANTHER" id="PTHR21255">
    <property type="entry name" value="T-COMPLEX-ASSOCIATED-TESTIS-EXPRESSED 1/ DYNEIN LIGHT CHAIN"/>
    <property type="match status" value="1"/>
</dbReference>
<accession>A0A024TPU2</accession>
<dbReference type="VEuPathDB" id="FungiDB:H310_10366"/>
<dbReference type="GO" id="GO:0045505">
    <property type="term" value="F:dynein intermediate chain binding"/>
    <property type="evidence" value="ECO:0007669"/>
    <property type="project" value="TreeGrafter"/>
</dbReference>
<sequence length="122" mass="13631">MTTSMDQEPEPIYYFNTIQGEVKRVALQTLEAVLKDKTYHPVEAPTWVHDITHSCLHSLKNLAEGAAGFKFIVNVTILQKKNGGFHTNTSCFWNAETDGHVAVRYESSTILALCSIYAISLL</sequence>
<dbReference type="InterPro" id="IPR038586">
    <property type="entry name" value="Tctex-1-like_sf"/>
</dbReference>
<proteinExistence type="predicted"/>
<evidence type="ECO:0000313" key="1">
    <source>
        <dbReference type="EMBL" id="ETV96165.1"/>
    </source>
</evidence>